<evidence type="ECO:0000256" key="2">
    <source>
        <dbReference type="ARBA" id="ARBA00023002"/>
    </source>
</evidence>
<dbReference type="GO" id="GO:0016491">
    <property type="term" value="F:oxidoreductase activity"/>
    <property type="evidence" value="ECO:0007669"/>
    <property type="project" value="UniProtKB-KW"/>
</dbReference>
<sequence length="760" mass="80416">MLTNTKNTQQTLKSVGTSPVRPDGVPKVTGLAQYGADYSLPGMLWAKVLRSPHAHARIRSINTAKALALPGVKAIITAADLPNQPFDYVGPERVAVNYWHMTRNILAREKALYEGHAIAAVAATTAAIADQAVRLIEVDFEVLPHVIDVDDAMKPDAPLLFEDMIPRGFDPAPTKPSNISKRLEFKIGDLEAGFASADEVVEMSFKTAAVHQGYIEPHSCLARYGADGQCELWSSSQGHFVVRAYTSKLLGIDIGNLLVHPAEIGGGFGGKTVVYVEPLALALARKSGHPVKLMMSREDTFKATGPTSGASMTVKIGVKKDGTIVAADGLFKFQAGAFPGSPVMNATMCAFAPYIIPNARAIGFDVVSNRPKSAAYRAPGSPISAFAVESVLDILAKKIGMDPLKLRLKNAVKAGSPTIWGPKHSHDGYAETIQALLDHPEYNKPLGKNQGRGVASGFWFNGGGESTASVHINEDGTVVIATGSMDVGGSRASMALMAAETLGVPYESVRSTVADTASIGYNHVTGGSRVTYATGMVVVEACNKIIEELRARAALMWDVDVKGVIWEDGYAKPADKSVGAFEPLSLKAIAAKRAVTGGPIGVESSINAGGQAPGFSTQFCDVEVDPETGAVKILRFVAAQDVGRAIHPKYCEGQIQGGVVQGIGWALNEEYIYDKQGRLSNAGFLDYRIPVASDLPMIEAIMVEVPNPNHPFGVKGVGEANIVPPMAAVANAIERATGTRMTELPMSPPRVLAALDAGRG</sequence>
<accession>A0A953N9J9</accession>
<dbReference type="Pfam" id="PF02738">
    <property type="entry name" value="MoCoBD_1"/>
    <property type="match status" value="1"/>
</dbReference>
<organism evidence="5 6">
    <name type="scientific">Zwartia hollandica</name>
    <dbReference type="NCBI Taxonomy" id="324606"/>
    <lineage>
        <taxon>Bacteria</taxon>
        <taxon>Pseudomonadati</taxon>
        <taxon>Pseudomonadota</taxon>
        <taxon>Betaproteobacteria</taxon>
        <taxon>Burkholderiales</taxon>
        <taxon>Alcaligenaceae</taxon>
        <taxon>Zwartia</taxon>
    </lineage>
</organism>
<dbReference type="InterPro" id="IPR008274">
    <property type="entry name" value="AldOxase/xan_DH_MoCoBD1"/>
</dbReference>
<dbReference type="InterPro" id="IPR037165">
    <property type="entry name" value="AldOxase/xan_DH_Mopterin-bd_sf"/>
</dbReference>
<feature type="compositionally biased region" description="Polar residues" evidence="3">
    <location>
        <begin position="1"/>
        <end position="17"/>
    </location>
</feature>
<feature type="domain" description="Aldehyde oxidase/xanthine dehydrogenase a/b hammerhead" evidence="4">
    <location>
        <begin position="29"/>
        <end position="144"/>
    </location>
</feature>
<reference evidence="5" key="1">
    <citation type="submission" date="2021-07" db="EMBL/GenBank/DDBJ databases">
        <title>New genus and species of the family Alcaligenaceae.</title>
        <authorList>
            <person name="Hahn M.W."/>
        </authorList>
    </citation>
    <scope>NUCLEOTIDE SEQUENCE</scope>
    <source>
        <strain evidence="5">LF4-65</strain>
    </source>
</reference>
<dbReference type="Pfam" id="PF20256">
    <property type="entry name" value="MoCoBD_2"/>
    <property type="match status" value="1"/>
</dbReference>
<dbReference type="EMBL" id="JAHXRI010000007">
    <property type="protein sequence ID" value="MBZ1350724.1"/>
    <property type="molecule type" value="Genomic_DNA"/>
</dbReference>
<dbReference type="InterPro" id="IPR046867">
    <property type="entry name" value="AldOxase/xan_DH_MoCoBD2"/>
</dbReference>
<dbReference type="PANTHER" id="PTHR11908:SF132">
    <property type="entry name" value="ALDEHYDE OXIDASE 1-RELATED"/>
    <property type="match status" value="1"/>
</dbReference>
<dbReference type="Gene3D" id="3.30.365.10">
    <property type="entry name" value="Aldehyde oxidase/xanthine dehydrogenase, molybdopterin binding domain"/>
    <property type="match status" value="4"/>
</dbReference>
<name>A0A953N9J9_9BURK</name>
<feature type="region of interest" description="Disordered" evidence="3">
    <location>
        <begin position="1"/>
        <end position="21"/>
    </location>
</feature>
<keyword evidence="2" id="KW-0560">Oxidoreductase</keyword>
<evidence type="ECO:0000259" key="4">
    <source>
        <dbReference type="SMART" id="SM01008"/>
    </source>
</evidence>
<keyword evidence="6" id="KW-1185">Reference proteome</keyword>
<dbReference type="SUPFAM" id="SSF56003">
    <property type="entry name" value="Molybdenum cofactor-binding domain"/>
    <property type="match status" value="1"/>
</dbReference>
<dbReference type="PANTHER" id="PTHR11908">
    <property type="entry name" value="XANTHINE DEHYDROGENASE"/>
    <property type="match status" value="1"/>
</dbReference>
<evidence type="ECO:0000256" key="1">
    <source>
        <dbReference type="ARBA" id="ARBA00022505"/>
    </source>
</evidence>
<gene>
    <name evidence="5" type="ORF">KZZ10_08715</name>
</gene>
<proteinExistence type="predicted"/>
<dbReference type="AlphaFoldDB" id="A0A953N9J9"/>
<dbReference type="Gene3D" id="3.90.1170.50">
    <property type="entry name" value="Aldehyde oxidase/xanthine dehydrogenase, a/b hammerhead"/>
    <property type="match status" value="1"/>
</dbReference>
<protein>
    <submittedName>
        <fullName evidence="5">Xanthine dehydrogenase family protein molybdopterin-binding subunit</fullName>
    </submittedName>
</protein>
<dbReference type="Pfam" id="PF01315">
    <property type="entry name" value="Ald_Xan_dh_C"/>
    <property type="match status" value="1"/>
</dbReference>
<evidence type="ECO:0000256" key="3">
    <source>
        <dbReference type="SAM" id="MobiDB-lite"/>
    </source>
</evidence>
<comment type="caution">
    <text evidence="5">The sequence shown here is derived from an EMBL/GenBank/DDBJ whole genome shotgun (WGS) entry which is preliminary data.</text>
</comment>
<dbReference type="SUPFAM" id="SSF54665">
    <property type="entry name" value="CO dehydrogenase molybdoprotein N-domain-like"/>
    <property type="match status" value="1"/>
</dbReference>
<dbReference type="Proteomes" id="UP000739565">
    <property type="component" value="Unassembled WGS sequence"/>
</dbReference>
<keyword evidence="1" id="KW-0500">Molybdenum</keyword>
<evidence type="ECO:0000313" key="6">
    <source>
        <dbReference type="Proteomes" id="UP000739565"/>
    </source>
</evidence>
<dbReference type="GO" id="GO:0005506">
    <property type="term" value="F:iron ion binding"/>
    <property type="evidence" value="ECO:0007669"/>
    <property type="project" value="InterPro"/>
</dbReference>
<dbReference type="InterPro" id="IPR036856">
    <property type="entry name" value="Ald_Oxase/Xan_DH_a/b_sf"/>
</dbReference>
<evidence type="ECO:0000313" key="5">
    <source>
        <dbReference type="EMBL" id="MBZ1350724.1"/>
    </source>
</evidence>
<dbReference type="InterPro" id="IPR016208">
    <property type="entry name" value="Ald_Oxase/xanthine_DH-like"/>
</dbReference>
<dbReference type="RefSeq" id="WP_259661135.1">
    <property type="nucleotide sequence ID" value="NZ_JAHXRI010000007.1"/>
</dbReference>
<dbReference type="InterPro" id="IPR000674">
    <property type="entry name" value="Ald_Oxase/Xan_DH_a/b"/>
</dbReference>
<dbReference type="SMART" id="SM01008">
    <property type="entry name" value="Ald_Xan_dh_C"/>
    <property type="match status" value="1"/>
</dbReference>